<dbReference type="PRINTS" id="PR01792">
    <property type="entry name" value="VDCCGAMMA"/>
</dbReference>
<comment type="caution">
    <text evidence="7">The sequence shown here is derived from an EMBL/GenBank/DDBJ whole genome shotgun (WGS) entry which is preliminary data.</text>
</comment>
<dbReference type="EMBL" id="RQTK01000029">
    <property type="protein sequence ID" value="RUS90569.1"/>
    <property type="molecule type" value="Genomic_DNA"/>
</dbReference>
<name>A0A433U9U8_ELYCH</name>
<evidence type="ECO:0000256" key="4">
    <source>
        <dbReference type="ARBA" id="ARBA00022989"/>
    </source>
</evidence>
<keyword evidence="5 6" id="KW-0472">Membrane</keyword>
<dbReference type="GO" id="GO:0099590">
    <property type="term" value="P:neurotransmitter receptor internalization"/>
    <property type="evidence" value="ECO:0007669"/>
    <property type="project" value="TreeGrafter"/>
</dbReference>
<evidence type="ECO:0000256" key="2">
    <source>
        <dbReference type="ARBA" id="ARBA00007111"/>
    </source>
</evidence>
<dbReference type="InterPro" id="IPR051072">
    <property type="entry name" value="CACNG_subunit"/>
</dbReference>
<dbReference type="InterPro" id="IPR004031">
    <property type="entry name" value="PMP22/EMP/MP20/Claudin"/>
</dbReference>
<dbReference type="OrthoDB" id="5917530at2759"/>
<evidence type="ECO:0000313" key="7">
    <source>
        <dbReference type="EMBL" id="RUS90569.1"/>
    </source>
</evidence>
<dbReference type="PANTHER" id="PTHR12107:SF0">
    <property type="entry name" value="STARGAZIN (MAMMALIAN CALCIUM CHANNEL) HOMOLOG"/>
    <property type="match status" value="1"/>
</dbReference>
<protein>
    <recommendedName>
        <fullName evidence="9">Voltage-dependent calcium channel gamma-7 subunit</fullName>
    </recommendedName>
</protein>
<feature type="transmembrane region" description="Helical" evidence="6">
    <location>
        <begin position="101"/>
        <end position="121"/>
    </location>
</feature>
<dbReference type="GO" id="GO:0098943">
    <property type="term" value="P:neurotransmitter receptor transport, postsynaptic endosome to lysosome"/>
    <property type="evidence" value="ECO:0007669"/>
    <property type="project" value="TreeGrafter"/>
</dbReference>
<comment type="subcellular location">
    <subcellularLocation>
        <location evidence="1">Membrane</location>
        <topology evidence="1">Multi-pass membrane protein</topology>
    </subcellularLocation>
</comment>
<comment type="similarity">
    <text evidence="2">Belongs to the PMP-22/EMP/MP20 family. CACNG subfamily.</text>
</comment>
<dbReference type="GO" id="GO:0016247">
    <property type="term" value="F:channel regulator activity"/>
    <property type="evidence" value="ECO:0007669"/>
    <property type="project" value="TreeGrafter"/>
</dbReference>
<keyword evidence="3 6" id="KW-0812">Transmembrane</keyword>
<dbReference type="GO" id="GO:0032281">
    <property type="term" value="C:AMPA glutamate receptor complex"/>
    <property type="evidence" value="ECO:0007669"/>
    <property type="project" value="TreeGrafter"/>
</dbReference>
<feature type="transmembrane region" description="Helical" evidence="6">
    <location>
        <begin position="15"/>
        <end position="37"/>
    </location>
</feature>
<dbReference type="Pfam" id="PF00822">
    <property type="entry name" value="PMP22_Claudin"/>
    <property type="match status" value="1"/>
</dbReference>
<dbReference type="Gene3D" id="1.20.140.150">
    <property type="match status" value="1"/>
</dbReference>
<evidence type="ECO:0000313" key="8">
    <source>
        <dbReference type="Proteomes" id="UP000271974"/>
    </source>
</evidence>
<dbReference type="GO" id="GO:0005245">
    <property type="term" value="F:voltage-gated calcium channel activity"/>
    <property type="evidence" value="ECO:0007669"/>
    <property type="project" value="TreeGrafter"/>
</dbReference>
<dbReference type="STRING" id="188477.A0A433U9U8"/>
<dbReference type="GO" id="GO:0098839">
    <property type="term" value="C:postsynaptic density membrane"/>
    <property type="evidence" value="ECO:0007669"/>
    <property type="project" value="TreeGrafter"/>
</dbReference>
<sequence>MRRALQLVTMNVCSVYKLTVCSFMMGCVSVGLLALAVSTDYWLLMHESFQGTGNLSDYRTSFRVWTGLWRFCMVDENIFFLFSSCDIILLPTGAARGAVPLPASALVVSVAAVVFSVVGNIRQDVKTLIGGVLFILAGLSLAVGMILYISAINDEVGYRFSTNKKEGGFKYEYGWSFYTAGFGFLASELSAVVTVTLFLRRNERLEDMARIIPGLEDKVALSRGQDMHVNCRCDEEGGGVMGGDVCCSQCCREEFERAEHRRAWRGFCGFERGGAFELDLAGCARGRCGDNHDSSGLPAATLKALDDVFESTYIAKYPIVGYMDYLLEKRPDLFASVPYSRKQRSEL</sequence>
<keyword evidence="4 6" id="KW-1133">Transmembrane helix</keyword>
<evidence type="ECO:0000256" key="5">
    <source>
        <dbReference type="ARBA" id="ARBA00023136"/>
    </source>
</evidence>
<accession>A0A433U9U8</accession>
<gene>
    <name evidence="7" type="ORF">EGW08_001657</name>
</gene>
<evidence type="ECO:0000256" key="3">
    <source>
        <dbReference type="ARBA" id="ARBA00022692"/>
    </source>
</evidence>
<evidence type="ECO:0000256" key="6">
    <source>
        <dbReference type="SAM" id="Phobius"/>
    </source>
</evidence>
<keyword evidence="8" id="KW-1185">Reference proteome</keyword>
<dbReference type="Proteomes" id="UP000271974">
    <property type="component" value="Unassembled WGS sequence"/>
</dbReference>
<dbReference type="AlphaFoldDB" id="A0A433U9U8"/>
<evidence type="ECO:0008006" key="9">
    <source>
        <dbReference type="Google" id="ProtNLM"/>
    </source>
</evidence>
<feature type="transmembrane region" description="Helical" evidence="6">
    <location>
        <begin position="175"/>
        <end position="199"/>
    </location>
</feature>
<organism evidence="7 8">
    <name type="scientific">Elysia chlorotica</name>
    <name type="common">Eastern emerald elysia</name>
    <name type="synonym">Sea slug</name>
    <dbReference type="NCBI Taxonomy" id="188477"/>
    <lineage>
        <taxon>Eukaryota</taxon>
        <taxon>Metazoa</taxon>
        <taxon>Spiralia</taxon>
        <taxon>Lophotrochozoa</taxon>
        <taxon>Mollusca</taxon>
        <taxon>Gastropoda</taxon>
        <taxon>Heterobranchia</taxon>
        <taxon>Euthyneura</taxon>
        <taxon>Panpulmonata</taxon>
        <taxon>Sacoglossa</taxon>
        <taxon>Placobranchoidea</taxon>
        <taxon>Plakobranchidae</taxon>
        <taxon>Elysia</taxon>
    </lineage>
</organism>
<dbReference type="GO" id="GO:0051968">
    <property type="term" value="P:positive regulation of synaptic transmission, glutamatergic"/>
    <property type="evidence" value="ECO:0007669"/>
    <property type="project" value="TreeGrafter"/>
</dbReference>
<dbReference type="PANTHER" id="PTHR12107">
    <property type="entry name" value="VOLTAGE-DEPENDENT CALCIUM CHANNEL GAMMA SUBUNIT"/>
    <property type="match status" value="1"/>
</dbReference>
<dbReference type="InterPro" id="IPR008368">
    <property type="entry name" value="VDCC_gsu"/>
</dbReference>
<dbReference type="GO" id="GO:0019226">
    <property type="term" value="P:transmission of nerve impulse"/>
    <property type="evidence" value="ECO:0007669"/>
    <property type="project" value="TreeGrafter"/>
</dbReference>
<feature type="transmembrane region" description="Helical" evidence="6">
    <location>
        <begin position="128"/>
        <end position="151"/>
    </location>
</feature>
<reference evidence="7 8" key="1">
    <citation type="submission" date="2019-01" db="EMBL/GenBank/DDBJ databases">
        <title>A draft genome assembly of the solar-powered sea slug Elysia chlorotica.</title>
        <authorList>
            <person name="Cai H."/>
            <person name="Li Q."/>
            <person name="Fang X."/>
            <person name="Li J."/>
            <person name="Curtis N.E."/>
            <person name="Altenburger A."/>
            <person name="Shibata T."/>
            <person name="Feng M."/>
            <person name="Maeda T."/>
            <person name="Schwartz J.A."/>
            <person name="Shigenobu S."/>
            <person name="Lundholm N."/>
            <person name="Nishiyama T."/>
            <person name="Yang H."/>
            <person name="Hasebe M."/>
            <person name="Li S."/>
            <person name="Pierce S.K."/>
            <person name="Wang J."/>
        </authorList>
    </citation>
    <scope>NUCLEOTIDE SEQUENCE [LARGE SCALE GENOMIC DNA]</scope>
    <source>
        <strain evidence="7">EC2010</strain>
        <tissue evidence="7">Whole organism of an adult</tissue>
    </source>
</reference>
<proteinExistence type="inferred from homology"/>
<dbReference type="GO" id="GO:0098970">
    <property type="term" value="P:postsynaptic neurotransmitter receptor diffusion trapping"/>
    <property type="evidence" value="ECO:0007669"/>
    <property type="project" value="TreeGrafter"/>
</dbReference>
<evidence type="ECO:0000256" key="1">
    <source>
        <dbReference type="ARBA" id="ARBA00004141"/>
    </source>
</evidence>